<organism evidence="1 2">
    <name type="scientific">Aristaeella hokkaidonensis</name>
    <dbReference type="NCBI Taxonomy" id="3046382"/>
    <lineage>
        <taxon>Bacteria</taxon>
        <taxon>Bacillati</taxon>
        <taxon>Bacillota</taxon>
        <taxon>Clostridia</taxon>
        <taxon>Eubacteriales</taxon>
        <taxon>Aristaeellaceae</taxon>
        <taxon>Aristaeella</taxon>
    </lineage>
</organism>
<proteinExistence type="predicted"/>
<keyword evidence="2" id="KW-1185">Reference proteome</keyword>
<reference evidence="1" key="1">
    <citation type="submission" date="2021-01" db="EMBL/GenBank/DDBJ databases">
        <title>Complete genome sequence of Clostridiales bacterium R-7.</title>
        <authorList>
            <person name="Mahoney-Kurpe S.C."/>
            <person name="Palevich N."/>
            <person name="Koike S."/>
            <person name="Moon C.D."/>
            <person name="Attwood G.T."/>
        </authorList>
    </citation>
    <scope>NUCLEOTIDE SEQUENCE</scope>
    <source>
        <strain evidence="1">R-7</strain>
    </source>
</reference>
<dbReference type="EMBL" id="CP068393">
    <property type="protein sequence ID" value="QUC66209.1"/>
    <property type="molecule type" value="Genomic_DNA"/>
</dbReference>
<sequence>MAARKKITSPAQRRSLSAARDNIMRRRIERGAWLLSLIVIITAGTAIGINQKNNGGKSFAVEHPAAFILISVLCGVLISFYLYMTFRKNQSRRPDPEEDEDQENGISRKARRNAARKASLKNAQAAGEPRLYPLIDTKTENNNDSGPAETQRSARS</sequence>
<accession>A0AC61N0G4</accession>
<protein>
    <submittedName>
        <fullName evidence="1">Uncharacterized protein</fullName>
    </submittedName>
</protein>
<evidence type="ECO:0000313" key="2">
    <source>
        <dbReference type="Proteomes" id="UP000682782"/>
    </source>
</evidence>
<evidence type="ECO:0000313" key="1">
    <source>
        <dbReference type="EMBL" id="QUC66209.1"/>
    </source>
</evidence>
<name>A0AC61N0G4_9FIRM</name>
<gene>
    <name evidence="1" type="ORF">JYE49_10045</name>
</gene>
<dbReference type="Proteomes" id="UP000682782">
    <property type="component" value="Chromosome"/>
</dbReference>